<evidence type="ECO:0000313" key="8">
    <source>
        <dbReference type="Proteomes" id="UP001060018"/>
    </source>
</evidence>
<proteinExistence type="inferred from homology"/>
<name>A0A5B8I034_9MICC</name>
<comment type="similarity">
    <text evidence="3">Belongs to the acetyltransferase family. RimJ subfamily.</text>
</comment>
<evidence type="ECO:0000256" key="1">
    <source>
        <dbReference type="ARBA" id="ARBA00022679"/>
    </source>
</evidence>
<evidence type="ECO:0000256" key="2">
    <source>
        <dbReference type="ARBA" id="ARBA00023315"/>
    </source>
</evidence>
<accession>A0A5B8I034</accession>
<dbReference type="RefSeq" id="WP_146275633.1">
    <property type="nucleotide sequence ID" value="NZ_CP042260.1"/>
</dbReference>
<dbReference type="PROSITE" id="PS51186">
    <property type="entry name" value="GNAT"/>
    <property type="match status" value="1"/>
</dbReference>
<evidence type="ECO:0000259" key="4">
    <source>
        <dbReference type="PROSITE" id="PS51186"/>
    </source>
</evidence>
<gene>
    <name evidence="5" type="ORF">FQA45_05535</name>
    <name evidence="6" type="ORF">NUH22_11360</name>
</gene>
<dbReference type="Pfam" id="PF13302">
    <property type="entry name" value="Acetyltransf_3"/>
    <property type="match status" value="1"/>
</dbReference>
<dbReference type="EMBL" id="CP042260">
    <property type="protein sequence ID" value="QDY65815.1"/>
    <property type="molecule type" value="Genomic_DNA"/>
</dbReference>
<evidence type="ECO:0000313" key="5">
    <source>
        <dbReference type="EMBL" id="QDY65815.1"/>
    </source>
</evidence>
<dbReference type="InterPro" id="IPR016181">
    <property type="entry name" value="Acyl_CoA_acyltransferase"/>
</dbReference>
<protein>
    <submittedName>
        <fullName evidence="6">GNAT family N-acetyltransferase</fullName>
    </submittedName>
</protein>
<organism evidence="6 8">
    <name type="scientific">Glutamicibacter halophytocola</name>
    <dbReference type="NCBI Taxonomy" id="1933880"/>
    <lineage>
        <taxon>Bacteria</taxon>
        <taxon>Bacillati</taxon>
        <taxon>Actinomycetota</taxon>
        <taxon>Actinomycetes</taxon>
        <taxon>Micrococcales</taxon>
        <taxon>Micrococcaceae</taxon>
        <taxon>Glutamicibacter</taxon>
    </lineage>
</organism>
<dbReference type="PANTHER" id="PTHR43792">
    <property type="entry name" value="GNAT FAMILY, PUTATIVE (AFU_ORTHOLOGUE AFUA_3G00765)-RELATED-RELATED"/>
    <property type="match status" value="1"/>
</dbReference>
<dbReference type="Proteomes" id="UP000320717">
    <property type="component" value="Chromosome"/>
</dbReference>
<keyword evidence="1" id="KW-0808">Transferase</keyword>
<dbReference type="GO" id="GO:0005737">
    <property type="term" value="C:cytoplasm"/>
    <property type="evidence" value="ECO:0007669"/>
    <property type="project" value="TreeGrafter"/>
</dbReference>
<evidence type="ECO:0000313" key="6">
    <source>
        <dbReference type="EMBL" id="UUX57909.1"/>
    </source>
</evidence>
<dbReference type="InterPro" id="IPR051531">
    <property type="entry name" value="N-acetyltransferase"/>
</dbReference>
<dbReference type="GO" id="GO:0008999">
    <property type="term" value="F:protein-N-terminal-alanine acetyltransferase activity"/>
    <property type="evidence" value="ECO:0007669"/>
    <property type="project" value="TreeGrafter"/>
</dbReference>
<keyword evidence="2" id="KW-0012">Acyltransferase</keyword>
<dbReference type="PANTHER" id="PTHR43792:SF8">
    <property type="entry name" value="[RIBOSOMAL PROTEIN US5]-ALANINE N-ACETYLTRANSFERASE"/>
    <property type="match status" value="1"/>
</dbReference>
<evidence type="ECO:0000256" key="3">
    <source>
        <dbReference type="ARBA" id="ARBA00038502"/>
    </source>
</evidence>
<keyword evidence="7" id="KW-1185">Reference proteome</keyword>
<sequence length="208" mass="23839">MFFSRRASQLVPELGSDRLLLRQLTMRDETEWINLRYANAQWLSPWDPTSPMGPPESMTYRQMIAGKDEAARDGTGYSWAIALPQLHQSRPPLIGQVSLSAVQYGAARTASIGYWIDRNHAGFGLMPEACALVVDHCFDDLQLHRLEINIRPENAPSLRVVEKLGFRDEGVRRAYLHIDGAWRDHRTFALNREELSSTMLERIYERKA</sequence>
<dbReference type="EMBL" id="CP102487">
    <property type="protein sequence ID" value="UUX57909.1"/>
    <property type="molecule type" value="Genomic_DNA"/>
</dbReference>
<dbReference type="SUPFAM" id="SSF55729">
    <property type="entry name" value="Acyl-CoA N-acyltransferases (Nat)"/>
    <property type="match status" value="1"/>
</dbReference>
<dbReference type="Proteomes" id="UP001060018">
    <property type="component" value="Chromosome"/>
</dbReference>
<evidence type="ECO:0000313" key="7">
    <source>
        <dbReference type="Proteomes" id="UP000320717"/>
    </source>
</evidence>
<reference evidence="6" key="2">
    <citation type="journal article" date="2022" name="Pest Manag. Sci.">
        <title>Glutamicibacter halophytocola-mediated host fitness of potato tuber moth on Solanaceae crops.</title>
        <authorList>
            <person name="Wang W."/>
            <person name="Xiao G."/>
            <person name="Du G."/>
            <person name="Chang L."/>
            <person name="Yang Y."/>
            <person name="Ye J."/>
            <person name="Chen B."/>
        </authorList>
    </citation>
    <scope>NUCLEOTIDE SEQUENCE</scope>
    <source>
        <strain evidence="6">S2</strain>
    </source>
</reference>
<dbReference type="OrthoDB" id="5242221at2"/>
<dbReference type="Gene3D" id="3.40.630.30">
    <property type="match status" value="1"/>
</dbReference>
<dbReference type="InterPro" id="IPR000182">
    <property type="entry name" value="GNAT_dom"/>
</dbReference>
<dbReference type="AlphaFoldDB" id="A0A5B8I034"/>
<reference evidence="5 7" key="1">
    <citation type="submission" date="2019-07" db="EMBL/GenBank/DDBJ databases">
        <title>Complete Genome Sequence of drought tolerant Plant Growth-Promoting Rhizobacterium Glutamicibacter halophytocola DR408.</title>
        <authorList>
            <person name="Nishu S.D."/>
            <person name="Lee T.K."/>
        </authorList>
    </citation>
    <scope>NUCLEOTIDE SEQUENCE [LARGE SCALE GENOMIC DNA]</scope>
    <source>
        <strain evidence="5 7">DR408</strain>
    </source>
</reference>
<feature type="domain" description="N-acetyltransferase" evidence="4">
    <location>
        <begin position="19"/>
        <end position="189"/>
    </location>
</feature>